<evidence type="ECO:0000313" key="1">
    <source>
        <dbReference type="EMBL" id="MFB9446514.1"/>
    </source>
</evidence>
<proteinExistence type="predicted"/>
<name>A0ABV5MCE0_9ACTN</name>
<dbReference type="Proteomes" id="UP001589608">
    <property type="component" value="Unassembled WGS sequence"/>
</dbReference>
<protein>
    <submittedName>
        <fullName evidence="1">Uncharacterized protein</fullName>
    </submittedName>
</protein>
<organism evidence="1 2">
    <name type="scientific">Dactylosporangium vinaceum</name>
    <dbReference type="NCBI Taxonomy" id="53362"/>
    <lineage>
        <taxon>Bacteria</taxon>
        <taxon>Bacillati</taxon>
        <taxon>Actinomycetota</taxon>
        <taxon>Actinomycetes</taxon>
        <taxon>Micromonosporales</taxon>
        <taxon>Micromonosporaceae</taxon>
        <taxon>Dactylosporangium</taxon>
    </lineage>
</organism>
<reference evidence="1 2" key="1">
    <citation type="submission" date="2024-09" db="EMBL/GenBank/DDBJ databases">
        <authorList>
            <person name="Sun Q."/>
            <person name="Mori K."/>
        </authorList>
    </citation>
    <scope>NUCLEOTIDE SEQUENCE [LARGE SCALE GENOMIC DNA]</scope>
    <source>
        <strain evidence="1 2">JCM 3307</strain>
    </source>
</reference>
<comment type="caution">
    <text evidence="1">The sequence shown here is derived from an EMBL/GenBank/DDBJ whole genome shotgun (WGS) entry which is preliminary data.</text>
</comment>
<accession>A0ABV5MCE0</accession>
<dbReference type="EMBL" id="JBHMCA010000047">
    <property type="protein sequence ID" value="MFB9446514.1"/>
    <property type="molecule type" value="Genomic_DNA"/>
</dbReference>
<sequence>MPAISEAQRSMWLSERMPPEARPFYLAFGAYRAVVAGQEFRSSSTACYELGRALALLGYETATVRAGVRILGGDNLRPIVALDDSADHMILRVHALSRFADPAVFVHPAVRRRVRLPADDTLGPVFPAEPAAKGRVLHSVVRPPHVLQYDIGPGAAVPGPALPAAERAQAERNALLTATGTLTQALALWHTNPGRVEFSPVLRDYLQG</sequence>
<keyword evidence="2" id="KW-1185">Reference proteome</keyword>
<dbReference type="RefSeq" id="WP_223092230.1">
    <property type="nucleotide sequence ID" value="NZ_CP061913.1"/>
</dbReference>
<gene>
    <name evidence="1" type="ORF">ACFFTR_25795</name>
</gene>
<evidence type="ECO:0000313" key="2">
    <source>
        <dbReference type="Proteomes" id="UP001589608"/>
    </source>
</evidence>